<sequence>MMQFPRLHNLSALRDFECAARWSSFKLAGQELNKTAAAVSQQIKQLERQLGFELFTRFPRHIALTGKGEEFSNHVQNQLTKLDREITRLRELGDENILRITATHSFSLKWLAPRIGGFTKENSDIDVRLYASDKIENLESEDYDLAIRYREKPQNPDEQIDWLMDEKLIAVHSPSLSKVVNHALRSDEIMDFQLLHEGSPRHWLSWIREHDLSFPNPKFNSSYSHSGILVQAAVAGQGIALVPSCIAKSDLSSNQLLQVPGPSIYHGYGYCILHSSERKDLARVQAFSSWLKEQFERDLS</sequence>
<dbReference type="InterPro" id="IPR058163">
    <property type="entry name" value="LysR-type_TF_proteobact-type"/>
</dbReference>
<dbReference type="PANTHER" id="PTHR30537:SF74">
    <property type="entry name" value="HTH-TYPE TRANSCRIPTIONAL REGULATOR TRPI"/>
    <property type="match status" value="1"/>
</dbReference>
<dbReference type="PRINTS" id="PR00039">
    <property type="entry name" value="HTHLYSR"/>
</dbReference>
<accession>A0ABW5BIW9</accession>
<name>A0ABW5BIW9_9PROT</name>
<evidence type="ECO:0000256" key="3">
    <source>
        <dbReference type="ARBA" id="ARBA00023125"/>
    </source>
</evidence>
<comment type="similarity">
    <text evidence="1">Belongs to the LysR transcriptional regulatory family.</text>
</comment>
<comment type="caution">
    <text evidence="7">The sequence shown here is derived from an EMBL/GenBank/DDBJ whole genome shotgun (WGS) entry which is preliminary data.</text>
</comment>
<dbReference type="InterPro" id="IPR000847">
    <property type="entry name" value="LysR_HTH_N"/>
</dbReference>
<proteinExistence type="inferred from homology"/>
<dbReference type="Pfam" id="PF00126">
    <property type="entry name" value="HTH_1"/>
    <property type="match status" value="1"/>
</dbReference>
<dbReference type="CDD" id="cd08432">
    <property type="entry name" value="PBP2_GcdR_TrpI_HvrB_AmpR_like"/>
    <property type="match status" value="1"/>
</dbReference>
<dbReference type="Proteomes" id="UP001597294">
    <property type="component" value="Unassembled WGS sequence"/>
</dbReference>
<protein>
    <submittedName>
        <fullName evidence="7">LysR substrate-binding domain-containing protein</fullName>
    </submittedName>
</protein>
<feature type="coiled-coil region" evidence="5">
    <location>
        <begin position="29"/>
        <end position="92"/>
    </location>
</feature>
<keyword evidence="4" id="KW-0804">Transcription</keyword>
<evidence type="ECO:0000256" key="2">
    <source>
        <dbReference type="ARBA" id="ARBA00023015"/>
    </source>
</evidence>
<evidence type="ECO:0000313" key="8">
    <source>
        <dbReference type="Proteomes" id="UP001597294"/>
    </source>
</evidence>
<dbReference type="InterPro" id="IPR036388">
    <property type="entry name" value="WH-like_DNA-bd_sf"/>
</dbReference>
<dbReference type="SUPFAM" id="SSF53850">
    <property type="entry name" value="Periplasmic binding protein-like II"/>
    <property type="match status" value="1"/>
</dbReference>
<dbReference type="PROSITE" id="PS50931">
    <property type="entry name" value="HTH_LYSR"/>
    <property type="match status" value="1"/>
</dbReference>
<gene>
    <name evidence="7" type="ORF">ACFSKO_07650</name>
</gene>
<dbReference type="Gene3D" id="1.10.10.10">
    <property type="entry name" value="Winged helix-like DNA-binding domain superfamily/Winged helix DNA-binding domain"/>
    <property type="match status" value="1"/>
</dbReference>
<feature type="domain" description="HTH lysR-type" evidence="6">
    <location>
        <begin position="8"/>
        <end position="65"/>
    </location>
</feature>
<organism evidence="7 8">
    <name type="scientific">Kiloniella antarctica</name>
    <dbReference type="NCBI Taxonomy" id="1550907"/>
    <lineage>
        <taxon>Bacteria</taxon>
        <taxon>Pseudomonadati</taxon>
        <taxon>Pseudomonadota</taxon>
        <taxon>Alphaproteobacteria</taxon>
        <taxon>Rhodospirillales</taxon>
        <taxon>Kiloniellaceae</taxon>
        <taxon>Kiloniella</taxon>
    </lineage>
</organism>
<dbReference type="Pfam" id="PF03466">
    <property type="entry name" value="LysR_substrate"/>
    <property type="match status" value="1"/>
</dbReference>
<dbReference type="EMBL" id="JBHUII010000004">
    <property type="protein sequence ID" value="MFD2205479.1"/>
    <property type="molecule type" value="Genomic_DNA"/>
</dbReference>
<dbReference type="InterPro" id="IPR036390">
    <property type="entry name" value="WH_DNA-bd_sf"/>
</dbReference>
<dbReference type="SUPFAM" id="SSF46785">
    <property type="entry name" value="Winged helix' DNA-binding domain"/>
    <property type="match status" value="1"/>
</dbReference>
<evidence type="ECO:0000256" key="1">
    <source>
        <dbReference type="ARBA" id="ARBA00009437"/>
    </source>
</evidence>
<evidence type="ECO:0000256" key="5">
    <source>
        <dbReference type="SAM" id="Coils"/>
    </source>
</evidence>
<keyword evidence="3" id="KW-0238">DNA-binding</keyword>
<dbReference type="Gene3D" id="3.40.190.10">
    <property type="entry name" value="Periplasmic binding protein-like II"/>
    <property type="match status" value="2"/>
</dbReference>
<dbReference type="RefSeq" id="WP_380250129.1">
    <property type="nucleotide sequence ID" value="NZ_JBHUII010000004.1"/>
</dbReference>
<keyword evidence="5" id="KW-0175">Coiled coil</keyword>
<evidence type="ECO:0000259" key="6">
    <source>
        <dbReference type="PROSITE" id="PS50931"/>
    </source>
</evidence>
<dbReference type="InterPro" id="IPR005119">
    <property type="entry name" value="LysR_subst-bd"/>
</dbReference>
<reference evidence="8" key="1">
    <citation type="journal article" date="2019" name="Int. J. Syst. Evol. Microbiol.">
        <title>The Global Catalogue of Microorganisms (GCM) 10K type strain sequencing project: providing services to taxonomists for standard genome sequencing and annotation.</title>
        <authorList>
            <consortium name="The Broad Institute Genomics Platform"/>
            <consortium name="The Broad Institute Genome Sequencing Center for Infectious Disease"/>
            <person name="Wu L."/>
            <person name="Ma J."/>
        </authorList>
    </citation>
    <scope>NUCLEOTIDE SEQUENCE [LARGE SCALE GENOMIC DNA]</scope>
    <source>
        <strain evidence="8">CGMCC 4.7192</strain>
    </source>
</reference>
<keyword evidence="8" id="KW-1185">Reference proteome</keyword>
<evidence type="ECO:0000313" key="7">
    <source>
        <dbReference type="EMBL" id="MFD2205479.1"/>
    </source>
</evidence>
<dbReference type="PANTHER" id="PTHR30537">
    <property type="entry name" value="HTH-TYPE TRANSCRIPTIONAL REGULATOR"/>
    <property type="match status" value="1"/>
</dbReference>
<evidence type="ECO:0000256" key="4">
    <source>
        <dbReference type="ARBA" id="ARBA00023163"/>
    </source>
</evidence>
<keyword evidence="2" id="KW-0805">Transcription regulation</keyword>